<sequence>MFHPSLTLLLHPLPDLTRSTSTPDQSLQIYMDYTRLTSFCTVVVVCFLFSPSLSSLSLSFNHYRKLSTITLDNCSTNDAMAITIVDRLDHNALLLDGKLFHMCCCAHILNLIVKDGIDVIKEGIEKIRDSMGYWIATPKREENFRETATQLRIRSTKKLGLDCATRWNSTYLMLQTSILYKEIFFRLKQRDNQYKTFPSEQDWEFAKEIYGR</sequence>
<dbReference type="InterPro" id="IPR012337">
    <property type="entry name" value="RNaseH-like_sf"/>
</dbReference>
<dbReference type="PANTHER" id="PTHR46481">
    <property type="entry name" value="ZINC FINGER BED DOMAIN-CONTAINING PROTEIN 4"/>
    <property type="match status" value="1"/>
</dbReference>
<proteinExistence type="predicted"/>
<protein>
    <submittedName>
        <fullName evidence="1">Uncharacterized protein</fullName>
    </submittedName>
</protein>
<keyword evidence="2" id="KW-1185">Reference proteome</keyword>
<dbReference type="Proteomes" id="UP001415857">
    <property type="component" value="Unassembled WGS sequence"/>
</dbReference>
<reference evidence="1 2" key="1">
    <citation type="journal article" date="2024" name="Plant J.">
        <title>Genome sequences and population genomics reveal climatic adaptation and genomic divergence between two closely related sweetgum species.</title>
        <authorList>
            <person name="Xu W.Q."/>
            <person name="Ren C.Q."/>
            <person name="Zhang X.Y."/>
            <person name="Comes H.P."/>
            <person name="Liu X.H."/>
            <person name="Li Y.G."/>
            <person name="Kettle C.J."/>
            <person name="Jalonen R."/>
            <person name="Gaisberger H."/>
            <person name="Ma Y.Z."/>
            <person name="Qiu Y.X."/>
        </authorList>
    </citation>
    <scope>NUCLEOTIDE SEQUENCE [LARGE SCALE GENOMIC DNA]</scope>
    <source>
        <strain evidence="1">Hangzhou</strain>
    </source>
</reference>
<accession>A0AAP0WXC9</accession>
<dbReference type="EMBL" id="JBBPBK010000007">
    <property type="protein sequence ID" value="KAK9282127.1"/>
    <property type="molecule type" value="Genomic_DNA"/>
</dbReference>
<comment type="caution">
    <text evidence="1">The sequence shown here is derived from an EMBL/GenBank/DDBJ whole genome shotgun (WGS) entry which is preliminary data.</text>
</comment>
<evidence type="ECO:0000313" key="2">
    <source>
        <dbReference type="Proteomes" id="UP001415857"/>
    </source>
</evidence>
<dbReference type="InterPro" id="IPR052035">
    <property type="entry name" value="ZnF_BED_domain_contain"/>
</dbReference>
<dbReference type="PANTHER" id="PTHR46481:SF11">
    <property type="entry name" value="ZINC FINGER BED DOMAIN-CONTAINING PROTEIN RICESLEEPER 2-LIKE"/>
    <property type="match status" value="1"/>
</dbReference>
<evidence type="ECO:0000313" key="1">
    <source>
        <dbReference type="EMBL" id="KAK9282127.1"/>
    </source>
</evidence>
<gene>
    <name evidence="1" type="ORF">L1049_005039</name>
</gene>
<dbReference type="AlphaFoldDB" id="A0AAP0WXC9"/>
<organism evidence="1 2">
    <name type="scientific">Liquidambar formosana</name>
    <name type="common">Formosan gum</name>
    <dbReference type="NCBI Taxonomy" id="63359"/>
    <lineage>
        <taxon>Eukaryota</taxon>
        <taxon>Viridiplantae</taxon>
        <taxon>Streptophyta</taxon>
        <taxon>Embryophyta</taxon>
        <taxon>Tracheophyta</taxon>
        <taxon>Spermatophyta</taxon>
        <taxon>Magnoliopsida</taxon>
        <taxon>eudicotyledons</taxon>
        <taxon>Gunneridae</taxon>
        <taxon>Pentapetalae</taxon>
        <taxon>Saxifragales</taxon>
        <taxon>Altingiaceae</taxon>
        <taxon>Liquidambar</taxon>
    </lineage>
</organism>
<dbReference type="SUPFAM" id="SSF53098">
    <property type="entry name" value="Ribonuclease H-like"/>
    <property type="match status" value="1"/>
</dbReference>
<name>A0AAP0WXC9_LIQFO</name>